<keyword evidence="18" id="KW-1185">Reference proteome</keyword>
<dbReference type="InterPro" id="IPR013786">
    <property type="entry name" value="AcylCoA_DH/ox_N"/>
</dbReference>
<dbReference type="GO" id="GO:0050660">
    <property type="term" value="F:flavin adenine dinucleotide binding"/>
    <property type="evidence" value="ECO:0007669"/>
    <property type="project" value="InterPro"/>
</dbReference>
<evidence type="ECO:0000256" key="6">
    <source>
        <dbReference type="ARBA" id="ARBA00022827"/>
    </source>
</evidence>
<dbReference type="SUPFAM" id="SSF56645">
    <property type="entry name" value="Acyl-CoA dehydrogenase NM domain-like"/>
    <property type="match status" value="1"/>
</dbReference>
<evidence type="ECO:0000256" key="4">
    <source>
        <dbReference type="ARBA" id="ARBA00011881"/>
    </source>
</evidence>
<dbReference type="AlphaFoldDB" id="A0A425D3F0"/>
<dbReference type="Pfam" id="PF00441">
    <property type="entry name" value="Acyl-CoA_dh_1"/>
    <property type="match status" value="1"/>
</dbReference>
<comment type="catalytic activity">
    <reaction evidence="12">
        <text>2-methylbutanoyl-CoA + oxidized [electron-transfer flavoprotein] + H(+) = (2E)-2-methylbut-2-enoyl-CoA + reduced [electron-transfer flavoprotein]</text>
        <dbReference type="Rhea" id="RHEA:43780"/>
        <dbReference type="Rhea" id="RHEA-COMP:10685"/>
        <dbReference type="Rhea" id="RHEA-COMP:10686"/>
        <dbReference type="ChEBI" id="CHEBI:15378"/>
        <dbReference type="ChEBI" id="CHEBI:57336"/>
        <dbReference type="ChEBI" id="CHEBI:57337"/>
        <dbReference type="ChEBI" id="CHEBI:57692"/>
        <dbReference type="ChEBI" id="CHEBI:58307"/>
        <dbReference type="EC" id="1.3.8.5"/>
    </reaction>
    <physiologicalReaction direction="left-to-right" evidence="12">
        <dbReference type="Rhea" id="RHEA:43781"/>
    </physiologicalReaction>
</comment>
<dbReference type="InterPro" id="IPR046373">
    <property type="entry name" value="Acyl-CoA_Oxase/DH_mid-dom_sf"/>
</dbReference>
<evidence type="ECO:0000256" key="5">
    <source>
        <dbReference type="ARBA" id="ARBA00022630"/>
    </source>
</evidence>
<evidence type="ECO:0000256" key="7">
    <source>
        <dbReference type="ARBA" id="ARBA00022832"/>
    </source>
</evidence>
<comment type="pathway">
    <text evidence="2">Lipid metabolism; mitochondrial fatty acid beta-oxidation.</text>
</comment>
<feature type="domain" description="Acyl-CoA oxidase/dehydrogenase middle" evidence="15">
    <location>
        <begin position="144"/>
        <end position="240"/>
    </location>
</feature>
<dbReference type="Pfam" id="PF02771">
    <property type="entry name" value="Acyl-CoA_dh_N"/>
    <property type="match status" value="1"/>
</dbReference>
<evidence type="ECO:0000256" key="3">
    <source>
        <dbReference type="ARBA" id="ARBA00009347"/>
    </source>
</evidence>
<keyword evidence="7" id="KW-0276">Fatty acid metabolism</keyword>
<sequence>MQASAVARRVLRPFLRKTSANAAARAMSSKVPTHLPLSFLSEEELMFQDAATKFAQDVCLPKVSKMDADGEMDKEITQGMFDNGYGGSGASFMNVCLTIEALSRVDPVVGLLCDLQNTVVNNVFVVPSTHHLSRAHKCVHSFIFCLSEAGSGSDAFALKTRADLSADGSYYTLNGQKMWISNSEYAGVFLVFANIDMAKGYKGITCFIVDRDTEGLEIGKPEDKLGIRASSTCPVYLTNVKVPADKILGEVCRPLPLHAGKGYKIAISTLNEGRIGIASQMLGLAQGVLDQTVPYLYERKQFGVHIGDFQAMQHQQAEIALDIETARLLVYNAARLKDVGEPFVKNAAMAKLHASRVAERSASKCIELLGGVGFTKTLHVEKMWRDSKIGAIYEGTSNMQLTTIAKILKDEYKA</sequence>
<keyword evidence="9" id="KW-0443">Lipid metabolism</keyword>
<evidence type="ECO:0000256" key="1">
    <source>
        <dbReference type="ARBA" id="ARBA00001974"/>
    </source>
</evidence>
<dbReference type="Proteomes" id="UP000284702">
    <property type="component" value="Unassembled WGS sequence"/>
</dbReference>
<evidence type="ECO:0000256" key="2">
    <source>
        <dbReference type="ARBA" id="ARBA00005198"/>
    </source>
</evidence>
<dbReference type="FunFam" id="1.20.140.10:FF:000002">
    <property type="entry name" value="Acyl-CoA dehydrogenase short/branched chain"/>
    <property type="match status" value="1"/>
</dbReference>
<evidence type="ECO:0000313" key="18">
    <source>
        <dbReference type="Proteomes" id="UP000284702"/>
    </source>
</evidence>
<evidence type="ECO:0000256" key="13">
    <source>
        <dbReference type="RuleBase" id="RU362125"/>
    </source>
</evidence>
<comment type="subunit">
    <text evidence="4">Homotetramer.</text>
</comment>
<dbReference type="PROSITE" id="PS00072">
    <property type="entry name" value="ACYL_COA_DH_1"/>
    <property type="match status" value="1"/>
</dbReference>
<evidence type="ECO:0000256" key="10">
    <source>
        <dbReference type="ARBA" id="ARBA00037895"/>
    </source>
</evidence>
<evidence type="ECO:0000256" key="12">
    <source>
        <dbReference type="ARBA" id="ARBA00048235"/>
    </source>
</evidence>
<keyword evidence="6 13" id="KW-0274">FAD</keyword>
<dbReference type="InterPro" id="IPR006091">
    <property type="entry name" value="Acyl-CoA_Oxase/DH_mid-dom"/>
</dbReference>
<proteinExistence type="inferred from homology"/>
<dbReference type="FunFam" id="1.10.540.10:FF:000026">
    <property type="entry name" value="Acyl-CoA dehydrogenase medium chain"/>
    <property type="match status" value="1"/>
</dbReference>
<dbReference type="GO" id="GO:0003853">
    <property type="term" value="F:short-chain 2-methyl fatty acyl-CoA dehydrogenase activity"/>
    <property type="evidence" value="ECO:0007669"/>
    <property type="project" value="UniProtKB-EC"/>
</dbReference>
<protein>
    <recommendedName>
        <fullName evidence="11">short-chain 2-methylacyl-CoA dehydrogenase</fullName>
        <ecNumber evidence="11">1.3.8.5</ecNumber>
    </recommendedName>
</protein>
<dbReference type="InterPro" id="IPR036250">
    <property type="entry name" value="AcylCo_DH-like_C"/>
</dbReference>
<name>A0A425D3F0_APHAT</name>
<dbReference type="SUPFAM" id="SSF47203">
    <property type="entry name" value="Acyl-CoA dehydrogenase C-terminal domain-like"/>
    <property type="match status" value="1"/>
</dbReference>
<evidence type="ECO:0000259" key="16">
    <source>
        <dbReference type="Pfam" id="PF02771"/>
    </source>
</evidence>
<reference evidence="17" key="1">
    <citation type="submission" date="2018-07" db="EMBL/GenBank/DDBJ databases">
        <title>Annotation of Aphanomyces astaci genome assembly.</title>
        <authorList>
            <person name="Studholme D.J."/>
        </authorList>
    </citation>
    <scope>NUCLEOTIDE SEQUENCE [LARGE SCALE GENOMIC DNA]</scope>
    <source>
        <strain evidence="17">Pc</strain>
    </source>
</reference>
<keyword evidence="5 13" id="KW-0285">Flavoprotein</keyword>
<dbReference type="EMBL" id="MZMZ02002880">
    <property type="protein sequence ID" value="RQM23755.1"/>
    <property type="molecule type" value="Genomic_DNA"/>
</dbReference>
<keyword evidence="8 13" id="KW-0560">Oxidoreductase</keyword>
<dbReference type="PANTHER" id="PTHR43884:SF1">
    <property type="entry name" value="SHORT_BRANCHED CHAIN SPECIFIC ACYL-COA DEHYDROGENASE, MITOCHONDRIAL"/>
    <property type="match status" value="1"/>
</dbReference>
<feature type="domain" description="Acyl-CoA dehydrogenase/oxidase C-terminal" evidence="14">
    <location>
        <begin position="260"/>
        <end position="407"/>
    </location>
</feature>
<comment type="pathway">
    <text evidence="10">Amino-acid degradation; L-isoleucine degradation.</text>
</comment>
<dbReference type="GO" id="GO:0005739">
    <property type="term" value="C:mitochondrion"/>
    <property type="evidence" value="ECO:0007669"/>
    <property type="project" value="TreeGrafter"/>
</dbReference>
<dbReference type="InterPro" id="IPR006089">
    <property type="entry name" value="Acyl-CoA_DH_CS"/>
</dbReference>
<evidence type="ECO:0000313" key="17">
    <source>
        <dbReference type="EMBL" id="RQM23755.1"/>
    </source>
</evidence>
<organism evidence="17 18">
    <name type="scientific">Aphanomyces astaci</name>
    <name type="common">Crayfish plague agent</name>
    <dbReference type="NCBI Taxonomy" id="112090"/>
    <lineage>
        <taxon>Eukaryota</taxon>
        <taxon>Sar</taxon>
        <taxon>Stramenopiles</taxon>
        <taxon>Oomycota</taxon>
        <taxon>Saprolegniomycetes</taxon>
        <taxon>Saprolegniales</taxon>
        <taxon>Verrucalvaceae</taxon>
        <taxon>Aphanomyces</taxon>
    </lineage>
</organism>
<evidence type="ECO:0000256" key="9">
    <source>
        <dbReference type="ARBA" id="ARBA00023098"/>
    </source>
</evidence>
<dbReference type="GO" id="GO:0006631">
    <property type="term" value="P:fatty acid metabolic process"/>
    <property type="evidence" value="ECO:0007669"/>
    <property type="project" value="UniProtKB-KW"/>
</dbReference>
<dbReference type="FunFam" id="2.40.110.10:FF:000001">
    <property type="entry name" value="Acyl-CoA dehydrogenase, mitochondrial"/>
    <property type="match status" value="1"/>
</dbReference>
<dbReference type="Gene3D" id="1.20.140.10">
    <property type="entry name" value="Butyryl-CoA Dehydrogenase, subunit A, domain 3"/>
    <property type="match status" value="1"/>
</dbReference>
<evidence type="ECO:0000259" key="15">
    <source>
        <dbReference type="Pfam" id="PF02770"/>
    </source>
</evidence>
<comment type="cofactor">
    <cofactor evidence="1 13">
        <name>FAD</name>
        <dbReference type="ChEBI" id="CHEBI:57692"/>
    </cofactor>
</comment>
<evidence type="ECO:0000256" key="11">
    <source>
        <dbReference type="ARBA" id="ARBA00039036"/>
    </source>
</evidence>
<comment type="similarity">
    <text evidence="3 13">Belongs to the acyl-CoA dehydrogenase family.</text>
</comment>
<gene>
    <name evidence="17" type="ORF">B5M09_003878</name>
</gene>
<dbReference type="Gene3D" id="2.40.110.10">
    <property type="entry name" value="Butyryl-CoA Dehydrogenase, subunit A, domain 2"/>
    <property type="match status" value="1"/>
</dbReference>
<feature type="domain" description="Acyl-CoA dehydrogenase/oxidase N-terminal" evidence="16">
    <location>
        <begin position="41"/>
        <end position="122"/>
    </location>
</feature>
<dbReference type="InterPro" id="IPR009075">
    <property type="entry name" value="AcylCo_DH/oxidase_C"/>
</dbReference>
<accession>A0A425D3F0</accession>
<dbReference type="Pfam" id="PF02770">
    <property type="entry name" value="Acyl-CoA_dh_M"/>
    <property type="match status" value="1"/>
</dbReference>
<comment type="caution">
    <text evidence="17">The sequence shown here is derived from an EMBL/GenBank/DDBJ whole genome shotgun (WGS) entry which is preliminary data.</text>
</comment>
<dbReference type="Gene3D" id="1.10.540.10">
    <property type="entry name" value="Acyl-CoA dehydrogenase/oxidase, N-terminal domain"/>
    <property type="match status" value="1"/>
</dbReference>
<dbReference type="InterPro" id="IPR009100">
    <property type="entry name" value="AcylCoA_DH/oxidase_NM_dom_sf"/>
</dbReference>
<evidence type="ECO:0000256" key="8">
    <source>
        <dbReference type="ARBA" id="ARBA00023002"/>
    </source>
</evidence>
<dbReference type="EC" id="1.3.8.5" evidence="11"/>
<dbReference type="PANTHER" id="PTHR43884">
    <property type="entry name" value="ACYL-COA DEHYDROGENASE"/>
    <property type="match status" value="1"/>
</dbReference>
<dbReference type="VEuPathDB" id="FungiDB:H257_05390"/>
<evidence type="ECO:0000259" key="14">
    <source>
        <dbReference type="Pfam" id="PF00441"/>
    </source>
</evidence>
<dbReference type="InterPro" id="IPR037069">
    <property type="entry name" value="AcylCoA_DH/ox_N_sf"/>
</dbReference>